<dbReference type="EMBL" id="LCIT01000010">
    <property type="protein sequence ID" value="KKT62652.1"/>
    <property type="molecule type" value="Genomic_DNA"/>
</dbReference>
<proteinExistence type="predicted"/>
<feature type="non-terminal residue" evidence="1">
    <location>
        <position position="61"/>
    </location>
</feature>
<reference evidence="1 2" key="1">
    <citation type="journal article" date="2015" name="Nature">
        <title>rRNA introns, odd ribosomes, and small enigmatic genomes across a large radiation of phyla.</title>
        <authorList>
            <person name="Brown C.T."/>
            <person name="Hug L.A."/>
            <person name="Thomas B.C."/>
            <person name="Sharon I."/>
            <person name="Castelle C.J."/>
            <person name="Singh A."/>
            <person name="Wilkins M.J."/>
            <person name="Williams K.H."/>
            <person name="Banfield J.F."/>
        </authorList>
    </citation>
    <scope>NUCLEOTIDE SEQUENCE [LARGE SCALE GENOMIC DNA]</scope>
</reference>
<organism evidence="1 2">
    <name type="scientific">Candidatus Giovannonibacteria bacterium GW2011_GWA2_44_26</name>
    <dbReference type="NCBI Taxonomy" id="1618648"/>
    <lineage>
        <taxon>Bacteria</taxon>
        <taxon>Candidatus Giovannoniibacteriota</taxon>
    </lineage>
</organism>
<protein>
    <recommendedName>
        <fullName evidence="3">Ribosomal subunit interface protein</fullName>
    </recommendedName>
</protein>
<name>A0A0G1L240_9BACT</name>
<evidence type="ECO:0000313" key="1">
    <source>
        <dbReference type="EMBL" id="KKT62652.1"/>
    </source>
</evidence>
<gene>
    <name evidence="1" type="ORF">UW55_C0010G0001</name>
</gene>
<accession>A0A0G1L240</accession>
<evidence type="ECO:0000313" key="2">
    <source>
        <dbReference type="Proteomes" id="UP000033945"/>
    </source>
</evidence>
<dbReference type="SUPFAM" id="SSF69754">
    <property type="entry name" value="Ribosome binding protein Y (YfiA homologue)"/>
    <property type="match status" value="1"/>
</dbReference>
<comment type="caution">
    <text evidence="1">The sequence shown here is derived from an EMBL/GenBank/DDBJ whole genome shotgun (WGS) entry which is preliminary data.</text>
</comment>
<dbReference type="Proteomes" id="UP000033945">
    <property type="component" value="Unassembled WGS sequence"/>
</dbReference>
<evidence type="ECO:0008006" key="3">
    <source>
        <dbReference type="Google" id="ProtNLM"/>
    </source>
</evidence>
<sequence>MDIRIKATDYKFTSDVETYLTNRLNALEKFIGGNAEIARCEVELGRDAGRPRHGKNIYFAE</sequence>
<dbReference type="Gene3D" id="3.30.160.100">
    <property type="entry name" value="Ribosome hibernation promotion factor-like"/>
    <property type="match status" value="1"/>
</dbReference>
<dbReference type="InterPro" id="IPR036567">
    <property type="entry name" value="RHF-like"/>
</dbReference>
<dbReference type="AlphaFoldDB" id="A0A0G1L240"/>